<evidence type="ECO:0000313" key="3">
    <source>
        <dbReference type="Proteomes" id="UP000233469"/>
    </source>
</evidence>
<evidence type="ECO:0000313" key="1">
    <source>
        <dbReference type="EMBL" id="PKK61184.1"/>
    </source>
</evidence>
<accession>A0A2N1MK31</accession>
<reference evidence="2 3" key="1">
    <citation type="submission" date="2016-04" db="EMBL/GenBank/DDBJ databases">
        <title>Genome analyses suggest a sexual origin of heterokaryosis in a supposedly ancient asexual fungus.</title>
        <authorList>
            <person name="Ropars J."/>
            <person name="Sedzielewska K."/>
            <person name="Noel J."/>
            <person name="Charron P."/>
            <person name="Farinelli L."/>
            <person name="Marton T."/>
            <person name="Kruger M."/>
            <person name="Pelin A."/>
            <person name="Brachmann A."/>
            <person name="Corradi N."/>
        </authorList>
    </citation>
    <scope>NUCLEOTIDE SEQUENCE [LARGE SCALE GENOMIC DNA]</scope>
    <source>
        <strain evidence="2 3">C2</strain>
    </source>
</reference>
<reference evidence="2 3" key="2">
    <citation type="submission" date="2017-10" db="EMBL/GenBank/DDBJ databases">
        <title>Extensive intraspecific genome diversity in a model arbuscular mycorrhizal fungus.</title>
        <authorList>
            <person name="Chen E.C.H."/>
            <person name="Morin E."/>
            <person name="Baudet D."/>
            <person name="Noel J."/>
            <person name="Ndikumana S."/>
            <person name="Charron P."/>
            <person name="St-Onge C."/>
            <person name="Giorgi J."/>
            <person name="Grigoriev I.V."/>
            <person name="Roux C."/>
            <person name="Martin F.M."/>
            <person name="Corradi N."/>
        </authorList>
    </citation>
    <scope>NUCLEOTIDE SEQUENCE [LARGE SCALE GENOMIC DNA]</scope>
    <source>
        <strain evidence="2 3">C2</strain>
    </source>
</reference>
<comment type="caution">
    <text evidence="2">The sequence shown here is derived from an EMBL/GenBank/DDBJ whole genome shotgun (WGS) entry which is preliminary data.</text>
</comment>
<dbReference type="VEuPathDB" id="FungiDB:FUN_001097"/>
<name>A0A2N1MK31_9GLOM</name>
<evidence type="ECO:0000313" key="2">
    <source>
        <dbReference type="EMBL" id="PKK61983.1"/>
    </source>
</evidence>
<gene>
    <name evidence="1" type="ORF">RhiirC2_718599</name>
    <name evidence="2" type="ORF">RhiirC2_815775</name>
</gene>
<dbReference type="EMBL" id="LLXL01002059">
    <property type="protein sequence ID" value="PKK61983.1"/>
    <property type="molecule type" value="Genomic_DNA"/>
</dbReference>
<dbReference type="OrthoDB" id="2443681at2759"/>
<organism evidence="2 3">
    <name type="scientific">Rhizophagus irregularis</name>
    <dbReference type="NCBI Taxonomy" id="588596"/>
    <lineage>
        <taxon>Eukaryota</taxon>
        <taxon>Fungi</taxon>
        <taxon>Fungi incertae sedis</taxon>
        <taxon>Mucoromycota</taxon>
        <taxon>Glomeromycotina</taxon>
        <taxon>Glomeromycetes</taxon>
        <taxon>Glomerales</taxon>
        <taxon>Glomeraceae</taxon>
        <taxon>Rhizophagus</taxon>
    </lineage>
</organism>
<protein>
    <submittedName>
        <fullName evidence="2">Uncharacterized protein</fullName>
    </submittedName>
</protein>
<proteinExistence type="predicted"/>
<dbReference type="EMBL" id="LLXL01002312">
    <property type="protein sequence ID" value="PKK61184.1"/>
    <property type="molecule type" value="Genomic_DNA"/>
</dbReference>
<dbReference type="Proteomes" id="UP000233469">
    <property type="component" value="Unassembled WGS sequence"/>
</dbReference>
<dbReference type="AlphaFoldDB" id="A0A2N1MK31"/>
<sequence>MSFEDEDTCFWEKGVLADYVNSSEFEYNDPDKDNILLENDDYSITTDNTSETPSIHEFLFDHEAFQNAKDSLNEYNENDITWEDMDSVEKNSIWTNSTTGSDIDKDYLISDTDIESKDLVPCVLVDVFNGQIKRCPNYEKPGHALRPLRQLIGTWKLMKP</sequence>